<feature type="transmembrane region" description="Helical" evidence="5">
    <location>
        <begin position="261"/>
        <end position="283"/>
    </location>
</feature>
<comment type="subcellular location">
    <subcellularLocation>
        <location evidence="1">Membrane</location>
        <topology evidence="1">Multi-pass membrane protein</topology>
    </subcellularLocation>
</comment>
<dbReference type="AlphaFoldDB" id="A0A7S2U3Q2"/>
<evidence type="ECO:0000313" key="6">
    <source>
        <dbReference type="EMBL" id="CAD9778378.1"/>
    </source>
</evidence>
<organism evidence="6">
    <name type="scientific">Lotharella oceanica</name>
    <dbReference type="NCBI Taxonomy" id="641309"/>
    <lineage>
        <taxon>Eukaryota</taxon>
        <taxon>Sar</taxon>
        <taxon>Rhizaria</taxon>
        <taxon>Cercozoa</taxon>
        <taxon>Chlorarachniophyceae</taxon>
        <taxon>Lotharella</taxon>
    </lineage>
</organism>
<evidence type="ECO:0000256" key="4">
    <source>
        <dbReference type="ARBA" id="ARBA00023136"/>
    </source>
</evidence>
<keyword evidence="4 5" id="KW-0472">Membrane</keyword>
<dbReference type="SMART" id="SM00679">
    <property type="entry name" value="CTNS"/>
    <property type="match status" value="2"/>
</dbReference>
<evidence type="ECO:0000256" key="5">
    <source>
        <dbReference type="SAM" id="Phobius"/>
    </source>
</evidence>
<proteinExistence type="predicted"/>
<feature type="transmembrane region" description="Helical" evidence="5">
    <location>
        <begin position="81"/>
        <end position="100"/>
    </location>
</feature>
<dbReference type="Pfam" id="PF04193">
    <property type="entry name" value="PQ-loop"/>
    <property type="match status" value="2"/>
</dbReference>
<feature type="transmembrane region" description="Helical" evidence="5">
    <location>
        <begin position="139"/>
        <end position="159"/>
    </location>
</feature>
<feature type="transmembrane region" description="Helical" evidence="5">
    <location>
        <begin position="289"/>
        <end position="311"/>
    </location>
</feature>
<dbReference type="PANTHER" id="PTHR16201">
    <property type="entry name" value="SEVEN TRANSMEMBRANE PROTEIN 1-RELATED"/>
    <property type="match status" value="1"/>
</dbReference>
<dbReference type="Gene3D" id="1.20.1280.290">
    <property type="match status" value="2"/>
</dbReference>
<accession>A0A7S2U3Q2</accession>
<dbReference type="GO" id="GO:0098852">
    <property type="term" value="C:lytic vacuole membrane"/>
    <property type="evidence" value="ECO:0007669"/>
    <property type="project" value="UniProtKB-ARBA"/>
</dbReference>
<dbReference type="EMBL" id="HBHP01036372">
    <property type="protein sequence ID" value="CAD9778378.1"/>
    <property type="molecule type" value="Transcribed_RNA"/>
</dbReference>
<name>A0A7S2U3Q2_9EUKA</name>
<evidence type="ECO:0000256" key="1">
    <source>
        <dbReference type="ARBA" id="ARBA00004141"/>
    </source>
</evidence>
<keyword evidence="2 5" id="KW-0812">Transmembrane</keyword>
<gene>
    <name evidence="6" type="ORF">LSP00402_LOCUS22394</name>
</gene>
<dbReference type="PANTHER" id="PTHR16201:SF44">
    <property type="entry name" value="SEVEN TRANSMEMBRANE PROTEIN 1"/>
    <property type="match status" value="1"/>
</dbReference>
<feature type="transmembrane region" description="Helical" evidence="5">
    <location>
        <begin position="353"/>
        <end position="376"/>
    </location>
</feature>
<reference evidence="6" key="1">
    <citation type="submission" date="2021-01" db="EMBL/GenBank/DDBJ databases">
        <authorList>
            <person name="Corre E."/>
            <person name="Pelletier E."/>
            <person name="Niang G."/>
            <person name="Scheremetjew M."/>
            <person name="Finn R."/>
            <person name="Kale V."/>
            <person name="Holt S."/>
            <person name="Cochrane G."/>
            <person name="Meng A."/>
            <person name="Brown T."/>
            <person name="Cohen L."/>
        </authorList>
    </citation>
    <scope>NUCLEOTIDE SEQUENCE</scope>
    <source>
        <strain evidence="6">CCMP622</strain>
    </source>
</reference>
<dbReference type="FunFam" id="1.20.1280.290:FF:000009">
    <property type="entry name" value="PQ loop repeat family protein"/>
    <property type="match status" value="1"/>
</dbReference>
<feature type="transmembrane region" description="Helical" evidence="5">
    <location>
        <begin position="25"/>
        <end position="47"/>
    </location>
</feature>
<keyword evidence="3 5" id="KW-1133">Transmembrane helix</keyword>
<evidence type="ECO:0000256" key="3">
    <source>
        <dbReference type="ARBA" id="ARBA00022989"/>
    </source>
</evidence>
<dbReference type="InterPro" id="IPR051415">
    <property type="entry name" value="LAAT-1"/>
</dbReference>
<feature type="transmembrane region" description="Helical" evidence="5">
    <location>
        <begin position="323"/>
        <end position="341"/>
    </location>
</feature>
<dbReference type="GO" id="GO:0015174">
    <property type="term" value="F:basic amino acid transmembrane transporter activity"/>
    <property type="evidence" value="ECO:0007669"/>
    <property type="project" value="UniProtKB-ARBA"/>
</dbReference>
<sequence>MDDLNLTPQALDANGNIKIWSPPRLAFVVWTGVLLPAITLYACSLLAPLDCEEKNEMKPMWFYENYLSACLYTWRDVMNFGIGYVCMSFWSLCLTPQIIVNHVLGRADDQSILFYLLWVAGDVTNLLGCVIGKQLPTQIGVAVIYLILTLGLLLQYLYYNCIRGDHRHEDGYVVSSRTPILSPLPSILSPTSERNKAKKPPVLSSSTALMQMRGPNLQSSPRANGGDEGWTDYGGIDLKEQMDEEQTLCEKGINVLLGEKLNATLIIMSFVIVVGLCTLPGILNQHEVAAVSGWAMTIYYTVSRVPQIILIIRTRTVSGLSPIMFVMTSLGNITYILQILVVNLEPKALEDAIPWLVQAVLCIAQDFLVLILYACFSEQAQVPRAVMSAYEEYS</sequence>
<protein>
    <submittedName>
        <fullName evidence="6">Uncharacterized protein</fullName>
    </submittedName>
</protein>
<dbReference type="InterPro" id="IPR006603">
    <property type="entry name" value="PQ-loop_rpt"/>
</dbReference>
<evidence type="ECO:0000256" key="2">
    <source>
        <dbReference type="ARBA" id="ARBA00022692"/>
    </source>
</evidence>